<feature type="chain" id="PRO_5036901430" evidence="1">
    <location>
        <begin position="32"/>
        <end position="59"/>
    </location>
</feature>
<evidence type="ECO:0000313" key="2">
    <source>
        <dbReference type="EMBL" id="MCC0179035.1"/>
    </source>
</evidence>
<dbReference type="Proteomes" id="UP000729733">
    <property type="component" value="Unassembled WGS sequence"/>
</dbReference>
<evidence type="ECO:0000313" key="3">
    <source>
        <dbReference type="Proteomes" id="UP000729733"/>
    </source>
</evidence>
<dbReference type="EMBL" id="JADWDC010000064">
    <property type="protein sequence ID" value="MCC0179035.1"/>
    <property type="molecule type" value="Genomic_DNA"/>
</dbReference>
<proteinExistence type="predicted"/>
<keyword evidence="1" id="KW-0732">Signal</keyword>
<protein>
    <submittedName>
        <fullName evidence="2">Uncharacterized protein</fullName>
    </submittedName>
</protein>
<keyword evidence="3" id="KW-1185">Reference proteome</keyword>
<sequence length="59" mass="6351">MNKINQAIAFSLTSLTAVGAILSLSDLPASAQEQYYYIQARHSGQCLNVFNSGQENGDT</sequence>
<name>A0A964FGL1_9CYAN</name>
<accession>A0A964FGL1</accession>
<gene>
    <name evidence="2" type="ORF">I4641_18870</name>
</gene>
<feature type="signal peptide" evidence="1">
    <location>
        <begin position="1"/>
        <end position="31"/>
    </location>
</feature>
<feature type="non-terminal residue" evidence="2">
    <location>
        <position position="59"/>
    </location>
</feature>
<comment type="caution">
    <text evidence="2">The sequence shown here is derived from an EMBL/GenBank/DDBJ whole genome shotgun (WGS) entry which is preliminary data.</text>
</comment>
<reference evidence="2" key="1">
    <citation type="journal article" date="2021" name="Antonie Van Leeuwenhoek">
        <title>Draft genome and description of Waterburya agarophytonicola gen. nov. sp. nov. (Pleurocapsales, Cyanobacteria): a seaweed symbiont.</title>
        <authorList>
            <person name="Bonthond G."/>
            <person name="Shalygin S."/>
            <person name="Bayer T."/>
            <person name="Weinberger F."/>
        </authorList>
    </citation>
    <scope>NUCLEOTIDE SEQUENCE</scope>
    <source>
        <strain evidence="2">KI4</strain>
    </source>
</reference>
<evidence type="ECO:0000256" key="1">
    <source>
        <dbReference type="SAM" id="SignalP"/>
    </source>
</evidence>
<dbReference type="AlphaFoldDB" id="A0A964FGL1"/>
<dbReference type="CDD" id="cd00161">
    <property type="entry name" value="beta-trefoil_Ricin-like"/>
    <property type="match status" value="1"/>
</dbReference>
<organism evidence="2 3">
    <name type="scientific">Waterburya agarophytonicola KI4</name>
    <dbReference type="NCBI Taxonomy" id="2874699"/>
    <lineage>
        <taxon>Bacteria</taxon>
        <taxon>Bacillati</taxon>
        <taxon>Cyanobacteriota</taxon>
        <taxon>Cyanophyceae</taxon>
        <taxon>Pleurocapsales</taxon>
        <taxon>Hyellaceae</taxon>
        <taxon>Waterburya</taxon>
        <taxon>Waterburya agarophytonicola</taxon>
    </lineage>
</organism>